<feature type="domain" description="DUSP" evidence="2">
    <location>
        <begin position="23"/>
        <end position="132"/>
    </location>
</feature>
<evidence type="ECO:0000256" key="1">
    <source>
        <dbReference type="SAM" id="MobiDB-lite"/>
    </source>
</evidence>
<dbReference type="GO" id="GO:0004843">
    <property type="term" value="F:cysteine-type deubiquitinase activity"/>
    <property type="evidence" value="ECO:0007669"/>
    <property type="project" value="InterPro"/>
</dbReference>
<name>A0A9W7L2I7_9STRA</name>
<keyword evidence="4" id="KW-1185">Reference proteome</keyword>
<evidence type="ECO:0000259" key="2">
    <source>
        <dbReference type="PROSITE" id="PS51283"/>
    </source>
</evidence>
<dbReference type="SUPFAM" id="SSF143791">
    <property type="entry name" value="DUSP-like"/>
    <property type="match status" value="1"/>
</dbReference>
<protein>
    <recommendedName>
        <fullName evidence="2">DUSP domain-containing protein</fullName>
    </recommendedName>
</protein>
<dbReference type="PROSITE" id="PS51283">
    <property type="entry name" value="DUSP"/>
    <property type="match status" value="1"/>
</dbReference>
<organism evidence="3 4">
    <name type="scientific">Triparma columacea</name>
    <dbReference type="NCBI Taxonomy" id="722753"/>
    <lineage>
        <taxon>Eukaryota</taxon>
        <taxon>Sar</taxon>
        <taxon>Stramenopiles</taxon>
        <taxon>Ochrophyta</taxon>
        <taxon>Bolidophyceae</taxon>
        <taxon>Parmales</taxon>
        <taxon>Triparmaceae</taxon>
        <taxon>Triparma</taxon>
    </lineage>
</organism>
<dbReference type="InterPro" id="IPR035927">
    <property type="entry name" value="DUSP-like_sf"/>
</dbReference>
<evidence type="ECO:0000313" key="3">
    <source>
        <dbReference type="EMBL" id="GMI25512.1"/>
    </source>
</evidence>
<evidence type="ECO:0000313" key="4">
    <source>
        <dbReference type="Proteomes" id="UP001165065"/>
    </source>
</evidence>
<gene>
    <name evidence="3" type="ORF">TrCOL_g9100</name>
</gene>
<dbReference type="Pfam" id="PF06337">
    <property type="entry name" value="DUSP"/>
    <property type="match status" value="1"/>
</dbReference>
<dbReference type="AlphaFoldDB" id="A0A9W7L2I7"/>
<dbReference type="Proteomes" id="UP001165065">
    <property type="component" value="Unassembled WGS sequence"/>
</dbReference>
<sequence>MGQMCTHLPPPPSTSTENSDEFLRAAKLDELDSILLIESSQPKVITGRVNVISSHWVASWLSYAAQWDGPKPGPIDNVSLTTLVNGLNEPRENLKMEVNESDGDFRIVCREVWSVWIKQYGGGPEILADGSEKGKDPTNWMIVPPVGEPSARRSSSPVPPKGIEHLSVGRLDSIGINEGALELLKSRTRAASESKVLEEAALRQLPDCGVTAGKAEELNEKNTASTEGSSSSEDFDAIVGGETVASKSNRADSCDSNKSIALLKVAAAGVTDFGMETMKKATEVKTKIATTIPITLSSSRNNSADEPEGWGRHGDLQPRPTDVLMMSDNVNWLFDGADEDSENQR</sequence>
<dbReference type="OrthoDB" id="10483536at2759"/>
<reference evidence="4" key="1">
    <citation type="journal article" date="2023" name="Commun. Biol.">
        <title>Genome analysis of Parmales, the sister group of diatoms, reveals the evolutionary specialization of diatoms from phago-mixotrophs to photoautotrophs.</title>
        <authorList>
            <person name="Ban H."/>
            <person name="Sato S."/>
            <person name="Yoshikawa S."/>
            <person name="Yamada K."/>
            <person name="Nakamura Y."/>
            <person name="Ichinomiya M."/>
            <person name="Sato N."/>
            <person name="Blanc-Mathieu R."/>
            <person name="Endo H."/>
            <person name="Kuwata A."/>
            <person name="Ogata H."/>
        </authorList>
    </citation>
    <scope>NUCLEOTIDE SEQUENCE [LARGE SCALE GENOMIC DNA]</scope>
</reference>
<comment type="caution">
    <text evidence="3">The sequence shown here is derived from an EMBL/GenBank/DDBJ whole genome shotgun (WGS) entry which is preliminary data.</text>
</comment>
<proteinExistence type="predicted"/>
<dbReference type="InterPro" id="IPR006615">
    <property type="entry name" value="Pept_C19_DUSP"/>
</dbReference>
<dbReference type="EMBL" id="BRYA01000611">
    <property type="protein sequence ID" value="GMI25512.1"/>
    <property type="molecule type" value="Genomic_DNA"/>
</dbReference>
<feature type="region of interest" description="Disordered" evidence="1">
    <location>
        <begin position="297"/>
        <end position="322"/>
    </location>
</feature>
<accession>A0A9W7L2I7</accession>
<dbReference type="Gene3D" id="3.30.2230.10">
    <property type="entry name" value="DUSP-like"/>
    <property type="match status" value="1"/>
</dbReference>